<accession>A0A7S9QDQ5</accession>
<proteinExistence type="inferred from homology"/>
<name>A0A7S9QDQ5_9RHOB</name>
<keyword evidence="1" id="KW-0408">Iron</keyword>
<dbReference type="RefSeq" id="WP_196104735.1">
    <property type="nucleotide sequence ID" value="NZ_CP064942.1"/>
</dbReference>
<dbReference type="Gene3D" id="2.40.50.140">
    <property type="entry name" value="Nucleic acid-binding proteins"/>
    <property type="match status" value="1"/>
</dbReference>
<protein>
    <submittedName>
        <fullName evidence="8">Class I SAM-dependent RNA methyltransferase</fullName>
    </submittedName>
</protein>
<dbReference type="InterPro" id="IPR012340">
    <property type="entry name" value="NA-bd_OB-fold"/>
</dbReference>
<feature type="active site" evidence="7">
    <location>
        <position position="365"/>
    </location>
</feature>
<evidence type="ECO:0000256" key="5">
    <source>
        <dbReference type="ARBA" id="ARBA00023014"/>
    </source>
</evidence>
<gene>
    <name evidence="8" type="ORF">I0K15_07210</name>
</gene>
<keyword evidence="4 6" id="KW-0949">S-adenosyl-L-methionine</keyword>
<evidence type="ECO:0000256" key="1">
    <source>
        <dbReference type="ARBA" id="ARBA00022485"/>
    </source>
</evidence>
<comment type="similarity">
    <text evidence="6">Belongs to the class I-like SAM-binding methyltransferase superfamily. RNA M5U methyltransferase family.</text>
</comment>
<evidence type="ECO:0000256" key="4">
    <source>
        <dbReference type="ARBA" id="ARBA00022691"/>
    </source>
</evidence>
<dbReference type="InterPro" id="IPR029063">
    <property type="entry name" value="SAM-dependent_MTases_sf"/>
</dbReference>
<reference evidence="8 9" key="1">
    <citation type="submission" date="2020-11" db="EMBL/GenBank/DDBJ databases">
        <title>Description of Pontivivens ytuae sp. nov. isolated from deep sea sediment of Mariana Trench.</title>
        <authorList>
            <person name="Wang Z."/>
            <person name="Sun Q.-L."/>
            <person name="Xu X.-D."/>
            <person name="Tang Y.-Z."/>
            <person name="Zhang J."/>
        </authorList>
    </citation>
    <scope>NUCLEOTIDE SEQUENCE [LARGE SCALE GENOMIC DNA]</scope>
    <source>
        <strain evidence="8 9">MT2928</strain>
    </source>
</reference>
<evidence type="ECO:0000256" key="7">
    <source>
        <dbReference type="PROSITE-ProRule" id="PRU10015"/>
    </source>
</evidence>
<dbReference type="InterPro" id="IPR010280">
    <property type="entry name" value="U5_MeTrfase_fam"/>
</dbReference>
<evidence type="ECO:0000256" key="6">
    <source>
        <dbReference type="PROSITE-ProRule" id="PRU01024"/>
    </source>
</evidence>
<dbReference type="PANTHER" id="PTHR11061:SF49">
    <property type="entry name" value="23S RRNA (URACIL(1939)-C(5))-METHYLTRANSFERASE RLMD"/>
    <property type="match status" value="1"/>
</dbReference>
<feature type="binding site" evidence="6">
    <location>
        <position position="271"/>
    </location>
    <ligand>
        <name>S-adenosyl-L-methionine</name>
        <dbReference type="ChEBI" id="CHEBI:59789"/>
    </ligand>
</feature>
<dbReference type="GO" id="GO:0051539">
    <property type="term" value="F:4 iron, 4 sulfur cluster binding"/>
    <property type="evidence" value="ECO:0007669"/>
    <property type="project" value="UniProtKB-KW"/>
</dbReference>
<dbReference type="SUPFAM" id="SSF53335">
    <property type="entry name" value="S-adenosyl-L-methionine-dependent methyltransferases"/>
    <property type="match status" value="1"/>
</dbReference>
<dbReference type="Proteomes" id="UP000594800">
    <property type="component" value="Chromosome"/>
</dbReference>
<dbReference type="Gene3D" id="2.40.50.1070">
    <property type="match status" value="1"/>
</dbReference>
<dbReference type="GO" id="GO:0070041">
    <property type="term" value="F:rRNA (uridine-C5-)-methyltransferase activity"/>
    <property type="evidence" value="ECO:0007669"/>
    <property type="project" value="TreeGrafter"/>
</dbReference>
<dbReference type="GO" id="GO:0070475">
    <property type="term" value="P:rRNA base methylation"/>
    <property type="evidence" value="ECO:0007669"/>
    <property type="project" value="TreeGrafter"/>
</dbReference>
<keyword evidence="1" id="KW-0479">Metal-binding</keyword>
<evidence type="ECO:0000313" key="9">
    <source>
        <dbReference type="Proteomes" id="UP000594800"/>
    </source>
</evidence>
<keyword evidence="1" id="KW-0004">4Fe-4S</keyword>
<dbReference type="KEGG" id="poz:I0K15_07210"/>
<dbReference type="Pfam" id="PF05958">
    <property type="entry name" value="tRNA_U5-meth_tr"/>
    <property type="match status" value="1"/>
</dbReference>
<sequence>MDTITIERLGHLGDGVSTVDGAPVHAPGALPGEVVAGEIVEGRMAAPRIVTPISDRVKAPCPHFGQCGGCVMQHASDTLVADWRRQVVETALAAQGLQAPISQVATSPERSRRRATFAGKRTRKGVTVGFHARAAHQVVEVPECRVVHPDLLALRPLLDALTRLGASRKGILRLSVTLSEAGPDVAVDEAKPLEPAQLVELAGLIHTHNIARLSWNGEVIATPAPPRQRMGRGHVIPPPGAFLQATPEGEAALVAEVRRIVGNAPRVVDLFAGCGTFALPLAETAEVHAVESAADMLAALDRAWRETPGLKRVTTKARDLFRRPLLPSELKDYDAAVIDPPRAGAQAQVAEIAASGLACLAHVSCNPVTFARDAKLLVEHGFRLGPVTIVDQFRWSSHVELVAGFTR</sequence>
<dbReference type="CDD" id="cd02440">
    <property type="entry name" value="AdoMet_MTases"/>
    <property type="match status" value="1"/>
</dbReference>
<evidence type="ECO:0000313" key="8">
    <source>
        <dbReference type="EMBL" id="QPH55518.1"/>
    </source>
</evidence>
<dbReference type="SUPFAM" id="SSF50249">
    <property type="entry name" value="Nucleic acid-binding proteins"/>
    <property type="match status" value="1"/>
</dbReference>
<organism evidence="8 9">
    <name type="scientific">Pontivivens ytuae</name>
    <dbReference type="NCBI Taxonomy" id="2789856"/>
    <lineage>
        <taxon>Bacteria</taxon>
        <taxon>Pseudomonadati</taxon>
        <taxon>Pseudomonadota</taxon>
        <taxon>Alphaproteobacteria</taxon>
        <taxon>Rhodobacterales</taxon>
        <taxon>Paracoccaceae</taxon>
        <taxon>Pontivivens</taxon>
    </lineage>
</organism>
<keyword evidence="3 6" id="KW-0808">Transferase</keyword>
<dbReference type="PROSITE" id="PS51687">
    <property type="entry name" value="SAM_MT_RNA_M5U"/>
    <property type="match status" value="1"/>
</dbReference>
<dbReference type="EMBL" id="CP064942">
    <property type="protein sequence ID" value="QPH55518.1"/>
    <property type="molecule type" value="Genomic_DNA"/>
</dbReference>
<evidence type="ECO:0000256" key="3">
    <source>
        <dbReference type="ARBA" id="ARBA00022679"/>
    </source>
</evidence>
<dbReference type="Gene3D" id="3.40.50.150">
    <property type="entry name" value="Vaccinia Virus protein VP39"/>
    <property type="match status" value="1"/>
</dbReference>
<dbReference type="InterPro" id="IPR030390">
    <property type="entry name" value="MeTrfase_TrmA_AS"/>
</dbReference>
<feature type="active site" description="Nucleophile" evidence="6">
    <location>
        <position position="365"/>
    </location>
</feature>
<dbReference type="PANTHER" id="PTHR11061">
    <property type="entry name" value="RNA M5U METHYLTRANSFERASE"/>
    <property type="match status" value="1"/>
</dbReference>
<keyword evidence="2 6" id="KW-0489">Methyltransferase</keyword>
<feature type="binding site" evidence="6">
    <location>
        <position position="339"/>
    </location>
    <ligand>
        <name>S-adenosyl-L-methionine</name>
        <dbReference type="ChEBI" id="CHEBI:59789"/>
    </ligand>
</feature>
<dbReference type="PROSITE" id="PS01230">
    <property type="entry name" value="TRMA_1"/>
    <property type="match status" value="1"/>
</dbReference>
<keyword evidence="5" id="KW-0411">Iron-sulfur</keyword>
<feature type="binding site" evidence="6">
    <location>
        <position position="291"/>
    </location>
    <ligand>
        <name>S-adenosyl-L-methionine</name>
        <dbReference type="ChEBI" id="CHEBI:59789"/>
    </ligand>
</feature>
<keyword evidence="9" id="KW-1185">Reference proteome</keyword>
<dbReference type="AlphaFoldDB" id="A0A7S9QDQ5"/>
<evidence type="ECO:0000256" key="2">
    <source>
        <dbReference type="ARBA" id="ARBA00022603"/>
    </source>
</evidence>
<feature type="binding site" evidence="6">
    <location>
        <position position="244"/>
    </location>
    <ligand>
        <name>S-adenosyl-L-methionine</name>
        <dbReference type="ChEBI" id="CHEBI:59789"/>
    </ligand>
</feature>